<proteinExistence type="predicted"/>
<dbReference type="STRING" id="1212765.MHLP_02975"/>
<keyword evidence="2" id="KW-1185">Reference proteome</keyword>
<gene>
    <name evidence="1" type="ordered locus">MHLP_02975</name>
</gene>
<sequence>MSAGGYGIYDLTEGRHSRLEKRVKEHQSDHTESRVDQCKGDVCDHMFSCSQTSSNGRLPCGHICLKDINLYADFVNEDERKLIAERDQSTMNIHTGKCPEQPTEKDFLKNTYQGGLVLLIKCQSDLSR</sequence>
<evidence type="ECO:0000313" key="2">
    <source>
        <dbReference type="Proteomes" id="UP000006502"/>
    </source>
</evidence>
<dbReference type="KEGG" id="mhl:MHLP_02975"/>
<organism evidence="1 2">
    <name type="scientific">Mycoplasma haematolamae (strain Purdue)</name>
    <dbReference type="NCBI Taxonomy" id="1212765"/>
    <lineage>
        <taxon>Bacteria</taxon>
        <taxon>Bacillati</taxon>
        <taxon>Mycoplasmatota</taxon>
        <taxon>Mollicutes</taxon>
        <taxon>Mycoplasmataceae</taxon>
        <taxon>Mycoplasma</taxon>
    </lineage>
</organism>
<protein>
    <submittedName>
        <fullName evidence="1">Uncharacterized protein</fullName>
    </submittedName>
</protein>
<reference evidence="1 2" key="1">
    <citation type="journal article" date="2012" name="J. Bacteriol.">
        <title>Genome Sequence of "Candidatus Mycoplasma haemolamae" Strain Purdue, a Red Blood Cell Pathogen of Alpacas (Vicugna pacos) and Llamas (Lama glama).</title>
        <authorList>
            <person name="Guimaraes A.M."/>
            <person name="Toth B."/>
            <person name="Santos A.P."/>
            <person name="do Nascimento N.C."/>
            <person name="Kritchevsky J.E."/>
            <person name="Messick J.B."/>
        </authorList>
    </citation>
    <scope>NUCLEOTIDE SEQUENCE [LARGE SCALE GENOMIC DNA]</scope>
    <source>
        <strain evidence="1 2">Purdue</strain>
    </source>
</reference>
<dbReference type="AlphaFoldDB" id="I7BA61"/>
<evidence type="ECO:0000313" key="1">
    <source>
        <dbReference type="EMBL" id="AFO52175.1"/>
    </source>
</evidence>
<reference evidence="2" key="2">
    <citation type="submission" date="2012-07" db="EMBL/GenBank/DDBJ databases">
        <title>Complete genome sequence of 'Candidatus Mycoplasma haemolamae'.</title>
        <authorList>
            <person name="Guimaraes A.M.S."/>
            <person name="Toth B."/>
            <person name="Santos A.P."/>
            <person name="Nascimento N.C."/>
            <person name="Sojka J.E."/>
            <person name="Messick J.B."/>
        </authorList>
    </citation>
    <scope>NUCLEOTIDE SEQUENCE [LARGE SCALE GENOMIC DNA]</scope>
    <source>
        <strain evidence="2">Purdue</strain>
    </source>
</reference>
<accession>I7BA61</accession>
<dbReference type="PATRIC" id="fig|1212765.3.peg.673"/>
<dbReference type="EMBL" id="CP003731">
    <property type="protein sequence ID" value="AFO52175.1"/>
    <property type="molecule type" value="Genomic_DNA"/>
</dbReference>
<dbReference type="Proteomes" id="UP000006502">
    <property type="component" value="Chromosome"/>
</dbReference>
<name>I7BA61_MYCHA</name>
<dbReference type="HOGENOM" id="CLU_154531_0_0_14"/>